<dbReference type="InterPro" id="IPR035914">
    <property type="entry name" value="Sperma_CUB_dom_sf"/>
</dbReference>
<evidence type="ECO:0000256" key="4">
    <source>
        <dbReference type="SAM" id="Phobius"/>
    </source>
</evidence>
<comment type="caution">
    <text evidence="3">Lacks conserved residue(s) required for the propagation of feature annotation.</text>
</comment>
<feature type="disulfide bond" evidence="3">
    <location>
        <begin position="39"/>
        <end position="57"/>
    </location>
</feature>
<dbReference type="PRINTS" id="PR00261">
    <property type="entry name" value="LDLRECEPTOR"/>
</dbReference>
<reference evidence="7 8" key="1">
    <citation type="submission" date="2025-05" db="UniProtKB">
        <authorList>
            <consortium name="RefSeq"/>
        </authorList>
    </citation>
    <scope>IDENTIFICATION</scope>
    <source>
        <tissue evidence="7 8">Muscle</tissue>
    </source>
</reference>
<dbReference type="InterPro" id="IPR056707">
    <property type="entry name" value="DUF7805"/>
</dbReference>
<dbReference type="InterPro" id="IPR036055">
    <property type="entry name" value="LDL_receptor-like_sf"/>
</dbReference>
<dbReference type="PROSITE" id="PS01209">
    <property type="entry name" value="LDLRA_1"/>
    <property type="match status" value="1"/>
</dbReference>
<dbReference type="InterPro" id="IPR053207">
    <property type="entry name" value="Non-NMDA_GluR_Accessory"/>
</dbReference>
<keyword evidence="6" id="KW-1185">Reference proteome</keyword>
<keyword evidence="1 3" id="KW-1015">Disulfide bond</keyword>
<dbReference type="SMART" id="SM00042">
    <property type="entry name" value="CUB"/>
    <property type="match status" value="1"/>
</dbReference>
<dbReference type="InterPro" id="IPR000859">
    <property type="entry name" value="CUB_dom"/>
</dbReference>
<dbReference type="PANTHER" id="PTHR47537">
    <property type="entry name" value="CUBILIN"/>
    <property type="match status" value="1"/>
</dbReference>
<dbReference type="Gene3D" id="4.10.400.10">
    <property type="entry name" value="Low-density Lipoprotein Receptor"/>
    <property type="match status" value="1"/>
</dbReference>
<feature type="disulfide bond" evidence="3">
    <location>
        <begin position="32"/>
        <end position="44"/>
    </location>
</feature>
<feature type="disulfide bond" evidence="2">
    <location>
        <begin position="392"/>
        <end position="419"/>
    </location>
</feature>
<organism evidence="6 7">
    <name type="scientific">Limulus polyphemus</name>
    <name type="common">Atlantic horseshoe crab</name>
    <dbReference type="NCBI Taxonomy" id="6850"/>
    <lineage>
        <taxon>Eukaryota</taxon>
        <taxon>Metazoa</taxon>
        <taxon>Ecdysozoa</taxon>
        <taxon>Arthropoda</taxon>
        <taxon>Chelicerata</taxon>
        <taxon>Merostomata</taxon>
        <taxon>Xiphosura</taxon>
        <taxon>Limulidae</taxon>
        <taxon>Limulus</taxon>
    </lineage>
</organism>
<evidence type="ECO:0000256" key="2">
    <source>
        <dbReference type="PROSITE-ProRule" id="PRU00059"/>
    </source>
</evidence>
<sequence>MKSCIYKAALKLKNVLILTCFGLVVIPVTRGCRLTEYYCNNGNCIPPSRFCDGTDDCGDGSDEPAGCTNCNRTYYGHVGTKFPLRITKPFQQSFPYVCTITFVAEGGEFGDIVEISFLSFQLGSFQLDGRNKWTCQDGSMYIVEQERTKPRSPFASLSFSHDHASRYGSFCGKMSGRRPTFYSTTRTLVVTVVFPQIFSPYLPIPSVFLTYRFHRKSLSLLNDDAEVGFTEGIRPSSGTCDRTFSDCHSRKCLIRSPNFPGFYLRNITCNYWIDQNYAPYGEYAQIEISQPSEFKIDIGSVFSSTRNIIHRQLTTTCPGDIVRVYDGRTVSAPLLIEFCGTGSVPKIVTSGATALVQLLSHPYQPLRRSLLELSVSVRFRPDSEFRAKRGKCEFYLYGNQKSSGSIYNPHHTLATNTTCTFNFIGKVPFAKVWLYFVSFYIPDSQVWSKEEKCDVAKLQVYDPFANDQYRDHQLEEFGFGGLISTYCEKSYPRMCTHARDTPDLVPLRPCRVPEESYLSAGSEMSVMFTIYEHSKLKFVSSTFLARYEFIDTEQDGYPVNGARCDRRFISRITARGKVRSPGNLFFYGRGGNSNLRCLFYFEGLPGEKVRITIQNMSLGRENEGCITHFDSVSRRYMCQFSGSSTRYGLINTTEKSGGLDITGDCVCGSSSLIPSTLILESVDNVMLLSFIVERMSTEDDFKDYYFSGMYEFITRDYCANRETLHGPAGDVSLNVPSVALLNYLPYRCRWVIVAQLQRFLYFFTEGSLGDKSCYGNRLLIYSKFHNNPIKIICVEKPSHFQEKIEVLSPLWRSEYYVLNHSEVDQLVIEGVFVTGGEISFSWLEVLKPYIKSSSGKLVRNTNCQNECPELQVCISSDLWCDGTIHCPSGCDEVPDNCYSFPTLYVAIGVSVSVILAFVACLVIVTRVCNQNRRKGTQPVPTEEVQMETTIG</sequence>
<evidence type="ECO:0000313" key="6">
    <source>
        <dbReference type="Proteomes" id="UP000694941"/>
    </source>
</evidence>
<feature type="transmembrane region" description="Helical" evidence="4">
    <location>
        <begin position="903"/>
        <end position="924"/>
    </location>
</feature>
<dbReference type="CDD" id="cd00112">
    <property type="entry name" value="LDLa"/>
    <property type="match status" value="1"/>
</dbReference>
<dbReference type="SUPFAM" id="SSF49854">
    <property type="entry name" value="Spermadhesin, CUB domain"/>
    <property type="match status" value="1"/>
</dbReference>
<dbReference type="InterPro" id="IPR023415">
    <property type="entry name" value="LDLR_class-A_CS"/>
</dbReference>
<dbReference type="RefSeq" id="XP_022257408.1">
    <property type="nucleotide sequence ID" value="XM_022401700.1"/>
</dbReference>
<dbReference type="SUPFAM" id="SSF57424">
    <property type="entry name" value="LDL receptor-like module"/>
    <property type="match status" value="1"/>
</dbReference>
<evidence type="ECO:0000313" key="7">
    <source>
        <dbReference type="RefSeq" id="XP_022257403.1"/>
    </source>
</evidence>
<dbReference type="Pfam" id="PF00431">
    <property type="entry name" value="CUB"/>
    <property type="match status" value="1"/>
</dbReference>
<dbReference type="PROSITE" id="PS01180">
    <property type="entry name" value="CUB"/>
    <property type="match status" value="3"/>
</dbReference>
<dbReference type="PANTHER" id="PTHR47537:SF3">
    <property type="entry name" value="CUB DOMAIN-CONTAINING PROTEIN"/>
    <property type="match status" value="1"/>
</dbReference>
<evidence type="ECO:0000256" key="3">
    <source>
        <dbReference type="PROSITE-ProRule" id="PRU00124"/>
    </source>
</evidence>
<dbReference type="GeneID" id="106472352"/>
<feature type="domain" description="CUB" evidence="5">
    <location>
        <begin position="392"/>
        <end position="550"/>
    </location>
</feature>
<feature type="domain" description="CUB" evidence="5">
    <location>
        <begin position="240"/>
        <end position="355"/>
    </location>
</feature>
<gene>
    <name evidence="7 8" type="primary">LOC106472352</name>
</gene>
<accession>A0ABM1TNE7</accession>
<dbReference type="Pfam" id="PF25090">
    <property type="entry name" value="DUF7805"/>
    <property type="match status" value="1"/>
</dbReference>
<evidence type="ECO:0000259" key="5">
    <source>
        <dbReference type="PROSITE" id="PS01180"/>
    </source>
</evidence>
<dbReference type="InterPro" id="IPR002172">
    <property type="entry name" value="LDrepeatLR_classA_rpt"/>
</dbReference>
<name>A0ABM1TNE7_LIMPO</name>
<keyword evidence="4" id="KW-0812">Transmembrane</keyword>
<dbReference type="Pfam" id="PF00057">
    <property type="entry name" value="Ldl_recept_a"/>
    <property type="match status" value="1"/>
</dbReference>
<evidence type="ECO:0000313" key="8">
    <source>
        <dbReference type="RefSeq" id="XP_022257408.1"/>
    </source>
</evidence>
<keyword evidence="4" id="KW-1133">Transmembrane helix</keyword>
<dbReference type="SMART" id="SM00192">
    <property type="entry name" value="LDLa"/>
    <property type="match status" value="2"/>
</dbReference>
<evidence type="ECO:0000256" key="1">
    <source>
        <dbReference type="ARBA" id="ARBA00023157"/>
    </source>
</evidence>
<dbReference type="RefSeq" id="XP_022257403.1">
    <property type="nucleotide sequence ID" value="XM_022401695.1"/>
</dbReference>
<proteinExistence type="predicted"/>
<keyword evidence="4" id="KW-0472">Membrane</keyword>
<dbReference type="Proteomes" id="UP000694941">
    <property type="component" value="Unplaced"/>
</dbReference>
<feature type="domain" description="CUB" evidence="5">
    <location>
        <begin position="564"/>
        <end position="708"/>
    </location>
</feature>
<dbReference type="Gene3D" id="2.60.120.290">
    <property type="entry name" value="Spermadhesin, CUB domain"/>
    <property type="match status" value="2"/>
</dbReference>
<protein>
    <submittedName>
        <fullName evidence="7 8">Uncharacterized protein LOC106472352</fullName>
    </submittedName>
</protein>
<dbReference type="PROSITE" id="PS50068">
    <property type="entry name" value="LDLRA_2"/>
    <property type="match status" value="1"/>
</dbReference>
<dbReference type="CDD" id="cd00041">
    <property type="entry name" value="CUB"/>
    <property type="match status" value="1"/>
</dbReference>